<evidence type="ECO:0000313" key="3">
    <source>
        <dbReference type="Proteomes" id="UP001589788"/>
    </source>
</evidence>
<gene>
    <name evidence="2" type="ORF">ACFFRE_04130</name>
</gene>
<keyword evidence="3" id="KW-1185">Reference proteome</keyword>
<accession>A0ABV6C4W7</accession>
<dbReference type="Gene3D" id="1.10.10.10">
    <property type="entry name" value="Winged helix-like DNA-binding domain superfamily/Winged helix DNA-binding domain"/>
    <property type="match status" value="2"/>
</dbReference>
<dbReference type="InterPro" id="IPR038475">
    <property type="entry name" value="RecG_C_sf"/>
</dbReference>
<dbReference type="SUPFAM" id="SSF46785">
    <property type="entry name" value="Winged helix' DNA-binding domain"/>
    <property type="match status" value="1"/>
</dbReference>
<dbReference type="Pfam" id="PF13749">
    <property type="entry name" value="HATPase_c_4"/>
    <property type="match status" value="1"/>
</dbReference>
<reference evidence="2 3" key="1">
    <citation type="submission" date="2024-09" db="EMBL/GenBank/DDBJ databases">
        <authorList>
            <person name="Sun Q."/>
            <person name="Mori K."/>
        </authorList>
    </citation>
    <scope>NUCLEOTIDE SEQUENCE [LARGE SCALE GENOMIC DNA]</scope>
    <source>
        <strain evidence="2 3">JCM 15389</strain>
    </source>
</reference>
<evidence type="ECO:0000313" key="2">
    <source>
        <dbReference type="EMBL" id="MFC0081344.1"/>
    </source>
</evidence>
<dbReference type="PANTHER" id="PTHR30595">
    <property type="entry name" value="GLPR-RELATED TRANSCRIPTIONAL REPRESSOR"/>
    <property type="match status" value="1"/>
</dbReference>
<dbReference type="Gene3D" id="3.30.565.60">
    <property type="match status" value="1"/>
</dbReference>
<dbReference type="PANTHER" id="PTHR30595:SF6">
    <property type="entry name" value="SCHLAFEN ALBA-2 DOMAIN-CONTAINING PROTEIN"/>
    <property type="match status" value="1"/>
</dbReference>
<dbReference type="RefSeq" id="WP_377788521.1">
    <property type="nucleotide sequence ID" value="NZ_JBHLYQ010000027.1"/>
</dbReference>
<name>A0ABV6C4W7_9ACTN</name>
<dbReference type="EMBL" id="JBHLYQ010000027">
    <property type="protein sequence ID" value="MFC0081344.1"/>
    <property type="molecule type" value="Genomic_DNA"/>
</dbReference>
<dbReference type="Gene3D" id="3.30.950.30">
    <property type="entry name" value="Schlafen, AAA domain"/>
    <property type="match status" value="1"/>
</dbReference>
<dbReference type="GO" id="GO:0005524">
    <property type="term" value="F:ATP binding"/>
    <property type="evidence" value="ECO:0007669"/>
    <property type="project" value="UniProtKB-KW"/>
</dbReference>
<sequence>MQGVSTEKVQEAAVAFSNAQGGVILVGVDPSGAPKGLSQPGEQERKLHHALQGVRNCGRYETGQLTVGTKTILVVRIERRHEGFAQSSDGRVLLRRGASNQALVGAELSRFVAANAFQAFESTPTAIPLHAVEAGLLDRLCHAQSRPADDQLSTRLREEGFVAMVDGAERLTVAGALLLRKDPATIGCRAYVDIRRFGADLPEPDKTWEVRGTVPEQIEQATKDILAELGSTTAVLGPRRVDMPRLPPMVVREAVANAVAHRSYQHAGSAVRVEIHPDHVRITSPGGLPEPVTVENIRLQQAARNSTLLGALRRMGLAEDLGLGIDRIEDQMASNLLEAPTFEDDGSFFSITLRFSGTVTHLERAWILQLIDQQHLDPRSGPVVVQVARHGSITNAQVRKILGVDSVDARTILQRLVRAGILEQRGQRGGAQYVLAPWVAAPVRVHRAHEELEKIVLNLARQGPVTNSLVREHAHLDRTEALNLLRSLVAKGRLVREGSRRGARYRLPRRPR</sequence>
<dbReference type="Proteomes" id="UP001589788">
    <property type="component" value="Unassembled WGS sequence"/>
</dbReference>
<proteinExistence type="predicted"/>
<keyword evidence="2" id="KW-0547">Nucleotide-binding</keyword>
<dbReference type="InterPro" id="IPR007421">
    <property type="entry name" value="Schlafen_AlbA_2_dom"/>
</dbReference>
<organism evidence="2 3">
    <name type="scientific">Aciditerrimonas ferrireducens</name>
    <dbReference type="NCBI Taxonomy" id="667306"/>
    <lineage>
        <taxon>Bacteria</taxon>
        <taxon>Bacillati</taxon>
        <taxon>Actinomycetota</taxon>
        <taxon>Acidimicrobiia</taxon>
        <taxon>Acidimicrobiales</taxon>
        <taxon>Acidimicrobiaceae</taxon>
        <taxon>Aciditerrimonas</taxon>
    </lineage>
</organism>
<dbReference type="Pfam" id="PF04326">
    <property type="entry name" value="SLFN_AlbA_2"/>
    <property type="match status" value="1"/>
</dbReference>
<comment type="caution">
    <text evidence="2">The sequence shown here is derived from an EMBL/GenBank/DDBJ whole genome shotgun (WGS) entry which is preliminary data.</text>
</comment>
<evidence type="ECO:0000259" key="1">
    <source>
        <dbReference type="Pfam" id="PF04326"/>
    </source>
</evidence>
<dbReference type="InterPro" id="IPR038461">
    <property type="entry name" value="Schlafen_AlbA_2_dom_sf"/>
</dbReference>
<dbReference type="InterPro" id="IPR036388">
    <property type="entry name" value="WH-like_DNA-bd_sf"/>
</dbReference>
<feature type="domain" description="Schlafen AlbA-2" evidence="1">
    <location>
        <begin position="7"/>
        <end position="102"/>
    </location>
</feature>
<dbReference type="InterPro" id="IPR036390">
    <property type="entry name" value="WH_DNA-bd_sf"/>
</dbReference>
<keyword evidence="2" id="KW-0067">ATP-binding</keyword>
<protein>
    <submittedName>
        <fullName evidence="2">ATP-binding protein</fullName>
    </submittedName>
</protein>